<accession>A0ABY3WKY9</accession>
<dbReference type="EMBL" id="CP071872">
    <property type="protein sequence ID" value="UNM12266.1"/>
    <property type="molecule type" value="Genomic_DNA"/>
</dbReference>
<keyword evidence="2" id="KW-1185">Reference proteome</keyword>
<organism evidence="1 2">
    <name type="scientific">Streptomyces formicae</name>
    <dbReference type="NCBI Taxonomy" id="1616117"/>
    <lineage>
        <taxon>Bacteria</taxon>
        <taxon>Bacillati</taxon>
        <taxon>Actinomycetota</taxon>
        <taxon>Actinomycetes</taxon>
        <taxon>Kitasatosporales</taxon>
        <taxon>Streptomycetaceae</taxon>
        <taxon>Streptomyces</taxon>
    </lineage>
</organism>
<dbReference type="Proteomes" id="UP000828924">
    <property type="component" value="Chromosome"/>
</dbReference>
<gene>
    <name evidence="1" type="ORF">J4032_12635</name>
</gene>
<proteinExistence type="predicted"/>
<name>A0ABY3WKY9_9ACTN</name>
<evidence type="ECO:0000313" key="2">
    <source>
        <dbReference type="Proteomes" id="UP000828924"/>
    </source>
</evidence>
<reference evidence="1 2" key="1">
    <citation type="submission" date="2021-03" db="EMBL/GenBank/DDBJ databases">
        <title>Complete genome of Streptomyces formicae strain 1H-GS9 (DSM 100524).</title>
        <authorList>
            <person name="Atanasov K.E."/>
            <person name="Altabella T."/>
            <person name="Ferrer A."/>
        </authorList>
    </citation>
    <scope>NUCLEOTIDE SEQUENCE [LARGE SCALE GENOMIC DNA]</scope>
    <source>
        <strain evidence="1 2">1H-GS9</strain>
    </source>
</reference>
<protein>
    <submittedName>
        <fullName evidence="1">Uncharacterized protein</fullName>
    </submittedName>
</protein>
<sequence length="47" mass="5407">MTLKDDKKFFPSSQPALTMKVETATVYYPELHTLFTDPISRLTVDVM</sequence>
<evidence type="ECO:0000313" key="1">
    <source>
        <dbReference type="EMBL" id="UNM12266.1"/>
    </source>
</evidence>